<organism evidence="1 2">
    <name type="scientific">Racocetra persica</name>
    <dbReference type="NCBI Taxonomy" id="160502"/>
    <lineage>
        <taxon>Eukaryota</taxon>
        <taxon>Fungi</taxon>
        <taxon>Fungi incertae sedis</taxon>
        <taxon>Mucoromycota</taxon>
        <taxon>Glomeromycotina</taxon>
        <taxon>Glomeromycetes</taxon>
        <taxon>Diversisporales</taxon>
        <taxon>Gigasporaceae</taxon>
        <taxon>Racocetra</taxon>
    </lineage>
</organism>
<comment type="caution">
    <text evidence="1">The sequence shown here is derived from an EMBL/GenBank/DDBJ whole genome shotgun (WGS) entry which is preliminary data.</text>
</comment>
<protein>
    <submittedName>
        <fullName evidence="1">7842_t:CDS:1</fullName>
    </submittedName>
</protein>
<gene>
    <name evidence="1" type="ORF">RPERSI_LOCUS20148</name>
</gene>
<sequence>EGNVEESTEQLNKKSKVDKAMTSNTNLIHTENIMYIPFMELSDKLDILKKIAGMEITINLGQLFKWSPKTHIEIMRALL</sequence>
<feature type="non-terminal residue" evidence="1">
    <location>
        <position position="1"/>
    </location>
</feature>
<evidence type="ECO:0000313" key="1">
    <source>
        <dbReference type="EMBL" id="CAG8796394.1"/>
    </source>
</evidence>
<proteinExistence type="predicted"/>
<dbReference type="EMBL" id="CAJVQC010056401">
    <property type="protein sequence ID" value="CAG8796394.1"/>
    <property type="molecule type" value="Genomic_DNA"/>
</dbReference>
<dbReference type="Proteomes" id="UP000789920">
    <property type="component" value="Unassembled WGS sequence"/>
</dbReference>
<keyword evidence="2" id="KW-1185">Reference proteome</keyword>
<name>A0ACA9RKR8_9GLOM</name>
<accession>A0ACA9RKR8</accession>
<reference evidence="1" key="1">
    <citation type="submission" date="2021-06" db="EMBL/GenBank/DDBJ databases">
        <authorList>
            <person name="Kallberg Y."/>
            <person name="Tangrot J."/>
            <person name="Rosling A."/>
        </authorList>
    </citation>
    <scope>NUCLEOTIDE SEQUENCE</scope>
    <source>
        <strain evidence="1">MA461A</strain>
    </source>
</reference>
<evidence type="ECO:0000313" key="2">
    <source>
        <dbReference type="Proteomes" id="UP000789920"/>
    </source>
</evidence>